<gene>
    <name evidence="2" type="ORF">V7S74_02085</name>
</gene>
<dbReference type="EMBL" id="JBEWZG010000001">
    <property type="protein sequence ID" value="MFL0205520.1"/>
    <property type="molecule type" value="Genomic_DNA"/>
</dbReference>
<reference evidence="2 3" key="1">
    <citation type="submission" date="2024-07" db="EMBL/GenBank/DDBJ databases">
        <authorList>
            <person name="Pitt A."/>
            <person name="Hahn M.W."/>
        </authorList>
    </citation>
    <scope>NUCLEOTIDE SEQUENCE [LARGE SCALE GENOMIC DNA]</scope>
    <source>
        <strain evidence="2 3">2-AUSEE-184A6</strain>
    </source>
</reference>
<proteinExistence type="predicted"/>
<dbReference type="Proteomes" id="UP001623559">
    <property type="component" value="Unassembled WGS sequence"/>
</dbReference>
<keyword evidence="1" id="KW-0732">Signal</keyword>
<organism evidence="2 3">
    <name type="scientific">Aquirufa novilacunae</name>
    <dbReference type="NCBI Taxonomy" id="3139305"/>
    <lineage>
        <taxon>Bacteria</taxon>
        <taxon>Pseudomonadati</taxon>
        <taxon>Bacteroidota</taxon>
        <taxon>Cytophagia</taxon>
        <taxon>Cytophagales</taxon>
        <taxon>Flectobacillaceae</taxon>
        <taxon>Aquirufa</taxon>
    </lineage>
</organism>
<dbReference type="Pfam" id="PF18939">
    <property type="entry name" value="DUF5686"/>
    <property type="match status" value="1"/>
</dbReference>
<sequence length="763" mass="88217">MKHWRIFFLICSLFHFLSNEIQAQSPSSILDKAIQLAEEHGQAIGSFKIRVKVQEKARFTKVIGIGKKRLAFKEGIQEGQWYGNQTVSEVQVGHLNQLIHGIESVQTFHKKYSKPTLFLWPDLYQDYVGTSCVSPLNYQAKSYYQYNFKGDTLVDGKWCVQFQVEPKIRRDRLFKGILTLDGEGWIVRFEGAVFADAIDYQLDLLNQAFQGKWIPKSGHIHMIAGLLGSQGEYVWDQETVGKPEEWKMDPRLFVEPTNVKETLNISAVAFDETFANQFLTNLHGSLLRKWKQRPTSNLVMIDSVYYKSKQESTVLDPSFFAEVPGMKQKEVVIDSFKVTPFNPSQLILSKSFFFGEFKRDYYPFEIYYKSPVFDSNFNTVEGFVANSGLVFRKRWSRYHMLEAEVLGRRAFGINRNSGLLKLRYRADSYDLLLSNGDYVAQYNPENTISPEMNSLSTLLLKNNQMKIYRSQFTTLNFTKRFSARFFLKSLVEYSERSQMDNTTDYYWINFLNREFQPNNPINAEYKQAGFATHQSFITQLQLGFRPFLTQSYRANTRLSDWGSSPLLLAKYRAGWKDVGGSTTDFNQIELSYLHNIELNPWIKMGLLINAGTFIGNKPSYFIDYKHYNGTLNLIQAGEMLASHRLVGYYQNFTNGSNQRLNVNHYANSTAGNYVEALSFFQFSNLWLKPLLGMKKLYVKEVLIANANYVQNQNLMYNELGYGLDGVFKIFRLEAIANFINGQFSYIGIRVNINSRIRIGNIPD</sequence>
<accession>A0ABW8STF0</accession>
<evidence type="ECO:0000256" key="1">
    <source>
        <dbReference type="SAM" id="SignalP"/>
    </source>
</evidence>
<comment type="caution">
    <text evidence="2">The sequence shown here is derived from an EMBL/GenBank/DDBJ whole genome shotgun (WGS) entry which is preliminary data.</text>
</comment>
<name>A0ABW8STF0_9BACT</name>
<evidence type="ECO:0000313" key="2">
    <source>
        <dbReference type="EMBL" id="MFL0205520.1"/>
    </source>
</evidence>
<dbReference type="InterPro" id="IPR043741">
    <property type="entry name" value="DUF5686"/>
</dbReference>
<dbReference type="RefSeq" id="WP_406777115.1">
    <property type="nucleotide sequence ID" value="NZ_JBEWZG010000001.1"/>
</dbReference>
<feature type="chain" id="PRO_5046009925" evidence="1">
    <location>
        <begin position="24"/>
        <end position="763"/>
    </location>
</feature>
<protein>
    <submittedName>
        <fullName evidence="2">DUF5686 family protein</fullName>
    </submittedName>
</protein>
<feature type="signal peptide" evidence="1">
    <location>
        <begin position="1"/>
        <end position="23"/>
    </location>
</feature>
<evidence type="ECO:0000313" key="3">
    <source>
        <dbReference type="Proteomes" id="UP001623559"/>
    </source>
</evidence>